<feature type="region of interest" description="Disordered" evidence="1">
    <location>
        <begin position="104"/>
        <end position="135"/>
    </location>
</feature>
<name>A0A6A5FCI5_PERFL</name>
<accession>A0A6A5FCI5</accession>
<protein>
    <recommendedName>
        <fullName evidence="4">Transcription factor Iwr1 domain-containing protein</fullName>
    </recommendedName>
</protein>
<sequence>MSFSRLRSPAWEGHLQIGAAGVSDNDYESGSFQNPACDAGLAEVFPQLIRAINLPRYIAEDVAPEVEVEEGEYIAPLLYDDDEDEEDGSVFQYEDGEMSFYALSSDEEEEEDDEMLDDSGYDSMLDEEDDDHVGHRSPLIQRPRLLVLPPVSPRLPPVLPAGAPLHLHPSFGIQLLYLRD</sequence>
<organism evidence="2 3">
    <name type="scientific">Perca fluviatilis</name>
    <name type="common">European perch</name>
    <dbReference type="NCBI Taxonomy" id="8168"/>
    <lineage>
        <taxon>Eukaryota</taxon>
        <taxon>Metazoa</taxon>
        <taxon>Chordata</taxon>
        <taxon>Craniata</taxon>
        <taxon>Vertebrata</taxon>
        <taxon>Euteleostomi</taxon>
        <taxon>Actinopterygii</taxon>
        <taxon>Neopterygii</taxon>
        <taxon>Teleostei</taxon>
        <taxon>Neoteleostei</taxon>
        <taxon>Acanthomorphata</taxon>
        <taxon>Eupercaria</taxon>
        <taxon>Perciformes</taxon>
        <taxon>Percoidei</taxon>
        <taxon>Percidae</taxon>
        <taxon>Percinae</taxon>
        <taxon>Perca</taxon>
    </lineage>
</organism>
<dbReference type="Proteomes" id="UP000465112">
    <property type="component" value="Chromosome 8"/>
</dbReference>
<keyword evidence="3" id="KW-1185">Reference proteome</keyword>
<dbReference type="EMBL" id="VHII01000008">
    <property type="protein sequence ID" value="KAF1387254.1"/>
    <property type="molecule type" value="Genomic_DNA"/>
</dbReference>
<evidence type="ECO:0008006" key="4">
    <source>
        <dbReference type="Google" id="ProtNLM"/>
    </source>
</evidence>
<gene>
    <name evidence="2" type="ORF">PFLUV_G00103460</name>
</gene>
<evidence type="ECO:0000313" key="2">
    <source>
        <dbReference type="EMBL" id="KAF1387254.1"/>
    </source>
</evidence>
<feature type="compositionally biased region" description="Acidic residues" evidence="1">
    <location>
        <begin position="105"/>
        <end position="131"/>
    </location>
</feature>
<comment type="caution">
    <text evidence="2">The sequence shown here is derived from an EMBL/GenBank/DDBJ whole genome shotgun (WGS) entry which is preliminary data.</text>
</comment>
<evidence type="ECO:0000313" key="3">
    <source>
        <dbReference type="Proteomes" id="UP000465112"/>
    </source>
</evidence>
<dbReference type="AlphaFoldDB" id="A0A6A5FCI5"/>
<reference evidence="2 3" key="1">
    <citation type="submission" date="2019-06" db="EMBL/GenBank/DDBJ databases">
        <title>A chromosome-scale genome assembly of the European perch, Perca fluviatilis.</title>
        <authorList>
            <person name="Roques C."/>
            <person name="Zahm M."/>
            <person name="Cabau C."/>
            <person name="Klopp C."/>
            <person name="Bouchez O."/>
            <person name="Donnadieu C."/>
            <person name="Kuhl H."/>
            <person name="Gislard M."/>
            <person name="Guendouz S."/>
            <person name="Journot L."/>
            <person name="Haffray P."/>
            <person name="Bestin A."/>
            <person name="Morvezen R."/>
            <person name="Feron R."/>
            <person name="Wen M."/>
            <person name="Jouanno E."/>
            <person name="Herpin A."/>
            <person name="Schartl M."/>
            <person name="Postlethwait J."/>
            <person name="Schaerlinger B."/>
            <person name="Chardard D."/>
            <person name="Lecocq T."/>
            <person name="Poncet C."/>
            <person name="Jaffrelo L."/>
            <person name="Lampietro C."/>
            <person name="Guiguen Y."/>
        </authorList>
    </citation>
    <scope>NUCLEOTIDE SEQUENCE [LARGE SCALE GENOMIC DNA]</scope>
    <source>
        <tissue evidence="2">Blood</tissue>
    </source>
</reference>
<proteinExistence type="predicted"/>
<evidence type="ECO:0000256" key="1">
    <source>
        <dbReference type="SAM" id="MobiDB-lite"/>
    </source>
</evidence>